<dbReference type="PANTHER" id="PTHR25462">
    <property type="entry name" value="BONUS, ISOFORM C-RELATED"/>
    <property type="match status" value="1"/>
</dbReference>
<gene>
    <name evidence="3" type="ORF">MGAL_10B077182</name>
</gene>
<reference evidence="3" key="1">
    <citation type="submission" date="2018-11" db="EMBL/GenBank/DDBJ databases">
        <authorList>
            <person name="Alioto T."/>
            <person name="Alioto T."/>
        </authorList>
    </citation>
    <scope>NUCLEOTIDE SEQUENCE</scope>
</reference>
<evidence type="ECO:0000313" key="4">
    <source>
        <dbReference type="Proteomes" id="UP000596742"/>
    </source>
</evidence>
<dbReference type="GO" id="GO:0008270">
    <property type="term" value="F:zinc ion binding"/>
    <property type="evidence" value="ECO:0007669"/>
    <property type="project" value="UniProtKB-KW"/>
</dbReference>
<dbReference type="Proteomes" id="UP000596742">
    <property type="component" value="Unassembled WGS sequence"/>
</dbReference>
<dbReference type="Gene3D" id="3.30.160.60">
    <property type="entry name" value="Classic Zinc Finger"/>
    <property type="match status" value="1"/>
</dbReference>
<dbReference type="Gene3D" id="2.120.10.30">
    <property type="entry name" value="TolB, C-terminal domain"/>
    <property type="match status" value="1"/>
</dbReference>
<dbReference type="AlphaFoldDB" id="A0A8B6GB26"/>
<dbReference type="EMBL" id="UYJE01008125">
    <property type="protein sequence ID" value="VDI61313.1"/>
    <property type="molecule type" value="Genomic_DNA"/>
</dbReference>
<dbReference type="SUPFAM" id="SSF63829">
    <property type="entry name" value="Calcium-dependent phosphotriesterase"/>
    <property type="match status" value="1"/>
</dbReference>
<feature type="domain" description="B box-type" evidence="2">
    <location>
        <begin position="3"/>
        <end position="53"/>
    </location>
</feature>
<evidence type="ECO:0000313" key="3">
    <source>
        <dbReference type="EMBL" id="VDI61313.1"/>
    </source>
</evidence>
<dbReference type="InterPro" id="IPR011042">
    <property type="entry name" value="6-blade_b-propeller_TolB-like"/>
</dbReference>
<organism evidence="3 4">
    <name type="scientific">Mytilus galloprovincialis</name>
    <name type="common">Mediterranean mussel</name>
    <dbReference type="NCBI Taxonomy" id="29158"/>
    <lineage>
        <taxon>Eukaryota</taxon>
        <taxon>Metazoa</taxon>
        <taxon>Spiralia</taxon>
        <taxon>Lophotrochozoa</taxon>
        <taxon>Mollusca</taxon>
        <taxon>Bivalvia</taxon>
        <taxon>Autobranchia</taxon>
        <taxon>Pteriomorphia</taxon>
        <taxon>Mytilida</taxon>
        <taxon>Mytiloidea</taxon>
        <taxon>Mytilidae</taxon>
        <taxon>Mytilinae</taxon>
        <taxon>Mytilus</taxon>
    </lineage>
</organism>
<evidence type="ECO:0000259" key="2">
    <source>
        <dbReference type="PROSITE" id="PS50119"/>
    </source>
</evidence>
<dbReference type="SUPFAM" id="SSF57845">
    <property type="entry name" value="B-box zinc-binding domain"/>
    <property type="match status" value="1"/>
</dbReference>
<comment type="caution">
    <text evidence="3">The sequence shown here is derived from an EMBL/GenBank/DDBJ whole genome shotgun (WGS) entry which is preliminary data.</text>
</comment>
<keyword evidence="4" id="KW-1185">Reference proteome</keyword>
<proteinExistence type="predicted"/>
<protein>
    <recommendedName>
        <fullName evidence="2">B box-type domain-containing protein</fullName>
    </recommendedName>
</protein>
<dbReference type="Pfam" id="PF00643">
    <property type="entry name" value="zf-B_box"/>
    <property type="match status" value="1"/>
</dbReference>
<accession>A0A8B6GB26</accession>
<dbReference type="PANTHER" id="PTHR25462:SF296">
    <property type="entry name" value="MEIOTIC P26, ISOFORM F"/>
    <property type="match status" value="1"/>
</dbReference>
<dbReference type="InterPro" id="IPR000315">
    <property type="entry name" value="Znf_B-box"/>
</dbReference>
<name>A0A8B6GB26_MYTGA</name>
<evidence type="ECO:0000256" key="1">
    <source>
        <dbReference type="PROSITE-ProRule" id="PRU00024"/>
    </source>
</evidence>
<dbReference type="OrthoDB" id="6103812at2759"/>
<feature type="domain" description="B box-type" evidence="2">
    <location>
        <begin position="62"/>
        <end position="104"/>
    </location>
</feature>
<keyword evidence="1" id="KW-0479">Metal-binding</keyword>
<dbReference type="InterPro" id="IPR047153">
    <property type="entry name" value="TRIM45/56/19-like"/>
</dbReference>
<sequence>MATKVVICDPCSRLNKSTDALKFCTDCDDALCLDCSTAHSALKITISHNVVDVSVLTGRTFNLKKFCNDHEELPLEFFCSDHDSLQCRSCMANTHRACGKILPIDIAAKGIKSSVMFDDICKDISALRKSTNQLLKERRMNKTQVGRSKESILQKIKQFRSDINKHLDKLEKKMSSDLDTKERQLVEKASTDLFEAETRDKHLEHIWEQVNLLTKHGSESQMFILLNEVRSEITKQSTNLQEMILTLETNDIDFEQVDLISAISSMGFVKQTSSPCSVSYQPPKYIQAQIQQIQEKVPTRFEFEKKIDVPKNRISCIAVTDDNILLMCNDMSSHFKDNLIAYTEAGDQVQACTISNRVFGIAIIPHTDEAVVSLTTGKMIQFVKISTMVPGRQLQVTMKDSRMYGIVVIRDTIVVGGSYGNVYFIEKTNGKCLKTVEIGTGIISSLVPFISAKDEVLYCCEYSGNKKVHRLKQDGTFISSCELDNPLGMTLDSKGNIYVACYGRNELHRLSSDCKVDDILLIQSDGIDKPMSVVFNKTFTKLYVSKDGLDKSVLIFSCK</sequence>
<dbReference type="SMART" id="SM00336">
    <property type="entry name" value="BBOX"/>
    <property type="match status" value="2"/>
</dbReference>
<keyword evidence="1" id="KW-0863">Zinc-finger</keyword>
<keyword evidence="1" id="KW-0862">Zinc</keyword>
<dbReference type="PROSITE" id="PS50119">
    <property type="entry name" value="ZF_BBOX"/>
    <property type="match status" value="2"/>
</dbReference>